<feature type="domain" description="Rapamycin-insensitive companion of mTOR middle" evidence="3">
    <location>
        <begin position="1061"/>
        <end position="1286"/>
    </location>
</feature>
<feature type="region of interest" description="Disordered" evidence="2">
    <location>
        <begin position="1687"/>
        <end position="1706"/>
    </location>
</feature>
<dbReference type="Pfam" id="PF14663">
    <property type="entry name" value="RasGEF_N_2"/>
    <property type="match status" value="1"/>
</dbReference>
<feature type="compositionally biased region" description="Low complexity" evidence="2">
    <location>
        <begin position="363"/>
        <end position="374"/>
    </location>
</feature>
<dbReference type="InterPro" id="IPR028268">
    <property type="entry name" value="Pianissimo_fam"/>
</dbReference>
<dbReference type="GO" id="GO:0038203">
    <property type="term" value="P:TORC2 signaling"/>
    <property type="evidence" value="ECO:0007669"/>
    <property type="project" value="TreeGrafter"/>
</dbReference>
<feature type="compositionally biased region" description="Low complexity" evidence="2">
    <location>
        <begin position="100"/>
        <end position="109"/>
    </location>
</feature>
<dbReference type="SMART" id="SM01310">
    <property type="entry name" value="RICTOR_V"/>
    <property type="match status" value="1"/>
</dbReference>
<keyword evidence="7" id="KW-1185">Reference proteome</keyword>
<dbReference type="SMART" id="SM01307">
    <property type="entry name" value="RICTOR_M"/>
    <property type="match status" value="1"/>
</dbReference>
<feature type="compositionally biased region" description="Polar residues" evidence="2">
    <location>
        <begin position="56"/>
        <end position="76"/>
    </location>
</feature>
<reference evidence="6 7" key="1">
    <citation type="journal article" date="2019" name="Nat. Ecol. Evol.">
        <title>Megaphylogeny resolves global patterns of mushroom evolution.</title>
        <authorList>
            <person name="Varga T."/>
            <person name="Krizsan K."/>
            <person name="Foldi C."/>
            <person name="Dima B."/>
            <person name="Sanchez-Garcia M."/>
            <person name="Sanchez-Ramirez S."/>
            <person name="Szollosi G.J."/>
            <person name="Szarkandi J.G."/>
            <person name="Papp V."/>
            <person name="Albert L."/>
            <person name="Andreopoulos W."/>
            <person name="Angelini C."/>
            <person name="Antonin V."/>
            <person name="Barry K.W."/>
            <person name="Bougher N.L."/>
            <person name="Buchanan P."/>
            <person name="Buyck B."/>
            <person name="Bense V."/>
            <person name="Catcheside P."/>
            <person name="Chovatia M."/>
            <person name="Cooper J."/>
            <person name="Damon W."/>
            <person name="Desjardin D."/>
            <person name="Finy P."/>
            <person name="Geml J."/>
            <person name="Haridas S."/>
            <person name="Hughes K."/>
            <person name="Justo A."/>
            <person name="Karasinski D."/>
            <person name="Kautmanova I."/>
            <person name="Kiss B."/>
            <person name="Kocsube S."/>
            <person name="Kotiranta H."/>
            <person name="LaButti K.M."/>
            <person name="Lechner B.E."/>
            <person name="Liimatainen K."/>
            <person name="Lipzen A."/>
            <person name="Lukacs Z."/>
            <person name="Mihaltcheva S."/>
            <person name="Morgado L.N."/>
            <person name="Niskanen T."/>
            <person name="Noordeloos M.E."/>
            <person name="Ohm R.A."/>
            <person name="Ortiz-Santana B."/>
            <person name="Ovrebo C."/>
            <person name="Racz N."/>
            <person name="Riley R."/>
            <person name="Savchenko A."/>
            <person name="Shiryaev A."/>
            <person name="Soop K."/>
            <person name="Spirin V."/>
            <person name="Szebenyi C."/>
            <person name="Tomsovsky M."/>
            <person name="Tulloss R.E."/>
            <person name="Uehling J."/>
            <person name="Grigoriev I.V."/>
            <person name="Vagvolgyi C."/>
            <person name="Papp T."/>
            <person name="Martin F.M."/>
            <person name="Miettinen O."/>
            <person name="Hibbett D.S."/>
            <person name="Nagy L.G."/>
        </authorList>
    </citation>
    <scope>NUCLEOTIDE SEQUENCE [LARGE SCALE GENOMIC DNA]</scope>
    <source>
        <strain evidence="6 7">CBS 309.79</strain>
    </source>
</reference>
<feature type="domain" description="Rapamycin-insensitive companion of mTOR N-terminal" evidence="4">
    <location>
        <begin position="407"/>
        <end position="976"/>
    </location>
</feature>
<feature type="region of interest" description="Disordered" evidence="2">
    <location>
        <begin position="892"/>
        <end position="917"/>
    </location>
</feature>
<dbReference type="SMART" id="SM01303">
    <property type="entry name" value="RasGEF_N_2"/>
    <property type="match status" value="1"/>
</dbReference>
<name>A0A5C3QSI4_9AGAR</name>
<feature type="compositionally biased region" description="Basic and acidic residues" evidence="2">
    <location>
        <begin position="647"/>
        <end position="656"/>
    </location>
</feature>
<dbReference type="Pfam" id="PF14666">
    <property type="entry name" value="RICTOR_M"/>
    <property type="match status" value="1"/>
</dbReference>
<protein>
    <submittedName>
        <fullName evidence="6">Rapamycin-insensitive companion of mTOR, middle domain-containing protein</fullName>
    </submittedName>
</protein>
<dbReference type="OrthoDB" id="271111at2759"/>
<feature type="compositionally biased region" description="Low complexity" evidence="2">
    <location>
        <begin position="1"/>
        <end position="10"/>
    </location>
</feature>
<accession>A0A5C3QSI4</accession>
<feature type="compositionally biased region" description="Polar residues" evidence="2">
    <location>
        <begin position="904"/>
        <end position="917"/>
    </location>
</feature>
<dbReference type="Pfam" id="PF14668">
    <property type="entry name" value="RICTOR_V"/>
    <property type="match status" value="1"/>
</dbReference>
<evidence type="ECO:0000259" key="4">
    <source>
        <dbReference type="SMART" id="SM01308"/>
    </source>
</evidence>
<dbReference type="Pfam" id="PF14664">
    <property type="entry name" value="RICTOR_N"/>
    <property type="match status" value="2"/>
</dbReference>
<feature type="compositionally biased region" description="Acidic residues" evidence="2">
    <location>
        <begin position="1688"/>
        <end position="1698"/>
    </location>
</feature>
<dbReference type="InterPro" id="IPR029452">
    <property type="entry name" value="RICTOR_V"/>
</dbReference>
<sequence length="1729" mass="190993">MPHSGGQSSPQPQPQNQPHPSQYHGHHQQRDPRDPRDQAYHANHNHQQHLAPNNNDRPSSYASTTNTLYSPSQPNAPSLAPPPSHVNTFGRSHGGGGMGVSSVASASSGFSGHTAVMGQGDVGGGATPGTSVSSYAPSPMSFVDLEGKGREEQLDLLKEKYRYEAAIKAGAENMLHSSLNDQLRVKVRAALTVAEDNMDSIKQRIEMITGSAFHPLPPATPNSSTNIPISQPSSLQSSSPATPLKTTPLHARPNASDLAARRAGIKIVGPPAIPASEEGPAATSSPSAQRHQPFGYYAAPSGPGTSQAEKEKEESRGAVNSAMGAIRELVEVEERVKKGKRSRSTSTSTTSGAGTGSSRDRASSTSSKATDTSTMVDQREDSGPSSSSGVEGGANAPTAEELDKQRKEALKRLVRALGKNGRVAYELEFGKLVDAVLPTLGDSASKQCRALGYRAIRLALVAPESVKTICEKVQWFVVKTLTRDNKHALEKEQAIKLIRAVVESSRTLVLPSASPSSSFSQGSSSSLNPPSSHSTSSYSPSSSPSGVSGSMSPSSSPLHPTHPPYTQSPQGTRARGNSHPERGRHAQQADGGNSEYDHEEPECRGDGRRWSKSVSPGRDGHDGELDRRHPGGRHQDANRHRVKRRDFKVEEDEHHYQQQLQQRSAQHSYGLHEPNGRDGDKEKQRERDGERDQRARDESPRTRVHLTQPVMRAVVAVAENAEDPFKAICVQTLAEILLIDIKLMSETGGLRLLLHVLGEGSVEMSSLLSTVFLHIVDSPRTRVYLRSGVDLEIVLWAVTDAYGRGPDHADRMRACSRVIQSMLWTWSGLMYFCSHGMRAIRSLVDVIRLPSLETRDIVLDMFFELFDIKSPEWADTFISGRRLTMYRQSKDAKQQESAPVAGNGASSGPDNGNGNKPQNLKLTDQYIALLIVVFANAGILEALTSMLQESTTGSNLSRKATLLMAEILHISNRVLPLSYAAKLQSIPQIMEMASNYNDGEHRIVGNSALSAIDSFNRNKLRLQQTGPAVKNARQRANSVEDAVRRGQRQVEQVKIKMGMQMDDKAFQAALLETQVSMTKEHNKWNFEVLQDLIEGPLLNPKRMEEAIKVSRFVRRVMQFYLPFAHKFSDMKRTPENQKWVKLGCTLLTTLISSTEGLRYLQTEDPFLPQIVKSFAQLDPFNGDPEFDPIFSKKNIAETLSYGYLEMLGTLSQHKEGIELMEKFKIFTAFYHLSELRSREDLIKGIMENLDYSIDGHPRIVLSKALTSSYKHIRHYATCHLGNLIRNSFSANTWTLKLLLTQLYDPAPEVCEVAVHLLEMACQSQDILRLVVDMQPPMEHLGELGHPLLMKFMSTPTGFRYLYHAGYVDREMDMWFHERNIWYAVQVEIYLSTAFTHKSTSDDILAFEGTVPPHFYGQMAKTDLGCQILQEKGHFTEFVDFIRTHGHECDDSVMIMKLKSILWAVGNIGSTEGGLPFLEENDIVPTILEIAETSAVPSVRGTCFFVLGLISTTSLGAEMLDDYHWESTLSPLGMPTGLCLPVDLNGFVAMKPWAPPESTVEEANRLIPPTEQAEIEVMTAIQNLSNTVIANAASRSLAKLRARSEYKHVFTSPTMFFRALHTISTQRYRLPVRRYILDLFNVEVNVDTIAALSSSSKALRLHTEEPHKDSSVPPPLNPNLVHIIPRPESDEEDEEDDDFVDTKHGSALKRKSTVAIEKLRPVSRIIGFAA</sequence>
<feature type="compositionally biased region" description="Basic and acidic residues" evidence="2">
    <location>
        <begin position="28"/>
        <end position="39"/>
    </location>
</feature>
<dbReference type="InterPro" id="IPR029453">
    <property type="entry name" value="Rictor_IV"/>
</dbReference>
<dbReference type="PANTHER" id="PTHR13298">
    <property type="entry name" value="CYTOSOLIC REGULATOR PIANISSIMO"/>
    <property type="match status" value="1"/>
</dbReference>
<evidence type="ECO:0000313" key="7">
    <source>
        <dbReference type="Proteomes" id="UP000305067"/>
    </source>
</evidence>
<dbReference type="GO" id="GO:0031932">
    <property type="term" value="C:TORC2 complex"/>
    <property type="evidence" value="ECO:0007669"/>
    <property type="project" value="InterPro"/>
</dbReference>
<feature type="domain" description="Rapamycin-insensitive companion of mTOR" evidence="5">
    <location>
        <begin position="1454"/>
        <end position="1526"/>
    </location>
</feature>
<feature type="compositionally biased region" description="Low complexity" evidence="2">
    <location>
        <begin position="511"/>
        <end position="557"/>
    </location>
</feature>
<dbReference type="InterPro" id="IPR029451">
    <property type="entry name" value="RICTOR_M"/>
</dbReference>
<dbReference type="InterPro" id="IPR016024">
    <property type="entry name" value="ARM-type_fold"/>
</dbReference>
<comment type="similarity">
    <text evidence="1">Belongs to the RICTOR family.</text>
</comment>
<feature type="region of interest" description="Disordered" evidence="2">
    <location>
        <begin position="270"/>
        <end position="403"/>
    </location>
</feature>
<dbReference type="EMBL" id="ML178825">
    <property type="protein sequence ID" value="TFL01324.1"/>
    <property type="molecule type" value="Genomic_DNA"/>
</dbReference>
<dbReference type="InterPro" id="IPR028267">
    <property type="entry name" value="Pianissimo_N"/>
</dbReference>
<gene>
    <name evidence="6" type="ORF">BDV98DRAFT_567906</name>
</gene>
<evidence type="ECO:0000259" key="3">
    <source>
        <dbReference type="SMART" id="SM01307"/>
    </source>
</evidence>
<feature type="region of interest" description="Disordered" evidence="2">
    <location>
        <begin position="212"/>
        <end position="251"/>
    </location>
</feature>
<dbReference type="SUPFAM" id="SSF48371">
    <property type="entry name" value="ARM repeat"/>
    <property type="match status" value="1"/>
</dbReference>
<proteinExistence type="inferred from homology"/>
<dbReference type="Proteomes" id="UP000305067">
    <property type="component" value="Unassembled WGS sequence"/>
</dbReference>
<organism evidence="6 7">
    <name type="scientific">Pterulicium gracile</name>
    <dbReference type="NCBI Taxonomy" id="1884261"/>
    <lineage>
        <taxon>Eukaryota</taxon>
        <taxon>Fungi</taxon>
        <taxon>Dikarya</taxon>
        <taxon>Basidiomycota</taxon>
        <taxon>Agaricomycotina</taxon>
        <taxon>Agaricomycetes</taxon>
        <taxon>Agaricomycetidae</taxon>
        <taxon>Agaricales</taxon>
        <taxon>Pleurotineae</taxon>
        <taxon>Pterulaceae</taxon>
        <taxon>Pterulicium</taxon>
    </lineage>
</organism>
<feature type="compositionally biased region" description="Basic and acidic residues" evidence="2">
    <location>
        <begin position="674"/>
        <end position="701"/>
    </location>
</feature>
<dbReference type="SUPFAM" id="SSF46585">
    <property type="entry name" value="HR1 repeat"/>
    <property type="match status" value="1"/>
</dbReference>
<feature type="compositionally biased region" description="Low complexity" evidence="2">
    <location>
        <begin position="227"/>
        <end position="240"/>
    </location>
</feature>
<feature type="region of interest" description="Disordered" evidence="2">
    <location>
        <begin position="511"/>
        <end position="703"/>
    </location>
</feature>
<dbReference type="PANTHER" id="PTHR13298:SF11">
    <property type="entry name" value="RAPAMYCIN-INSENSITIVE COMPANION OF MTOR"/>
    <property type="match status" value="1"/>
</dbReference>
<evidence type="ECO:0000313" key="6">
    <source>
        <dbReference type="EMBL" id="TFL01324.1"/>
    </source>
</evidence>
<dbReference type="STRING" id="1884261.A0A5C3QSI4"/>
<feature type="region of interest" description="Disordered" evidence="2">
    <location>
        <begin position="1"/>
        <end position="109"/>
    </location>
</feature>
<feature type="region of interest" description="Disordered" evidence="2">
    <location>
        <begin position="1660"/>
        <end position="1682"/>
    </location>
</feature>
<dbReference type="InterPro" id="IPR036274">
    <property type="entry name" value="HR1_rpt_sf"/>
</dbReference>
<evidence type="ECO:0000256" key="2">
    <source>
        <dbReference type="SAM" id="MobiDB-lite"/>
    </source>
</evidence>
<evidence type="ECO:0000256" key="1">
    <source>
        <dbReference type="ARBA" id="ARBA00008878"/>
    </source>
</evidence>
<feature type="compositionally biased region" description="Basic and acidic residues" evidence="2">
    <location>
        <begin position="1660"/>
        <end position="1669"/>
    </location>
</feature>
<dbReference type="SMART" id="SM01308">
    <property type="entry name" value="RICTOR_N"/>
    <property type="match status" value="1"/>
</dbReference>
<evidence type="ECO:0000259" key="5">
    <source>
        <dbReference type="SMART" id="SM01310"/>
    </source>
</evidence>
<feature type="compositionally biased region" description="Basic and acidic residues" evidence="2">
    <location>
        <begin position="618"/>
        <end position="639"/>
    </location>
</feature>